<keyword evidence="2" id="KW-0238">DNA-binding</keyword>
<dbReference type="PROSITE" id="PS51118">
    <property type="entry name" value="HTH_HXLR"/>
    <property type="match status" value="1"/>
</dbReference>
<keyword evidence="3" id="KW-0804">Transcription</keyword>
<dbReference type="AlphaFoldDB" id="A0A3N2H3E2"/>
<evidence type="ECO:0000259" key="4">
    <source>
        <dbReference type="PROSITE" id="PS51118"/>
    </source>
</evidence>
<gene>
    <name evidence="5" type="ORF">EDD35_5370</name>
</gene>
<feature type="domain" description="HTH hxlR-type" evidence="4">
    <location>
        <begin position="20"/>
        <end position="118"/>
    </location>
</feature>
<evidence type="ECO:0000256" key="3">
    <source>
        <dbReference type="ARBA" id="ARBA00023163"/>
    </source>
</evidence>
<dbReference type="SUPFAM" id="SSF46785">
    <property type="entry name" value="Winged helix' DNA-binding domain"/>
    <property type="match status" value="1"/>
</dbReference>
<dbReference type="InterPro" id="IPR002577">
    <property type="entry name" value="HTH_HxlR"/>
</dbReference>
<dbReference type="EMBL" id="RKHY01000001">
    <property type="protein sequence ID" value="ROS42969.1"/>
    <property type="molecule type" value="Genomic_DNA"/>
</dbReference>
<dbReference type="Proteomes" id="UP000274843">
    <property type="component" value="Unassembled WGS sequence"/>
</dbReference>
<dbReference type="InterPro" id="IPR036390">
    <property type="entry name" value="WH_DNA-bd_sf"/>
</dbReference>
<sequence>MARQVRTLWCVNTTRTRYHCPVELAVDVIGGKWAVVVLAYLKERDHRYGELRRRMPGISEKVLTTRLRELEAAGLVERFVQDGAIRSVTYRLSAEGAELAPALQILHDWGQRRAQREGVRIEPAG</sequence>
<evidence type="ECO:0000256" key="1">
    <source>
        <dbReference type="ARBA" id="ARBA00023015"/>
    </source>
</evidence>
<name>A0A3N2H3E2_9PSEU</name>
<keyword evidence="6" id="KW-1185">Reference proteome</keyword>
<dbReference type="Gene3D" id="1.10.10.10">
    <property type="entry name" value="Winged helix-like DNA-binding domain superfamily/Winged helix DNA-binding domain"/>
    <property type="match status" value="1"/>
</dbReference>
<organism evidence="5 6">
    <name type="scientific">Amycolatopsis thermoflava</name>
    <dbReference type="NCBI Taxonomy" id="84480"/>
    <lineage>
        <taxon>Bacteria</taxon>
        <taxon>Bacillati</taxon>
        <taxon>Actinomycetota</taxon>
        <taxon>Actinomycetes</taxon>
        <taxon>Pseudonocardiales</taxon>
        <taxon>Pseudonocardiaceae</taxon>
        <taxon>Amycolatopsis</taxon>
        <taxon>Amycolatopsis methanolica group</taxon>
    </lineage>
</organism>
<dbReference type="PANTHER" id="PTHR33204:SF29">
    <property type="entry name" value="TRANSCRIPTIONAL REGULATOR"/>
    <property type="match status" value="1"/>
</dbReference>
<dbReference type="GO" id="GO:0003677">
    <property type="term" value="F:DNA binding"/>
    <property type="evidence" value="ECO:0007669"/>
    <property type="project" value="UniProtKB-KW"/>
</dbReference>
<evidence type="ECO:0000313" key="6">
    <source>
        <dbReference type="Proteomes" id="UP000274843"/>
    </source>
</evidence>
<accession>A0A3N2H3E2</accession>
<dbReference type="InterPro" id="IPR036388">
    <property type="entry name" value="WH-like_DNA-bd_sf"/>
</dbReference>
<protein>
    <submittedName>
        <fullName evidence="5">HxlR family transcriptional regulator</fullName>
    </submittedName>
</protein>
<comment type="caution">
    <text evidence="5">The sequence shown here is derived from an EMBL/GenBank/DDBJ whole genome shotgun (WGS) entry which is preliminary data.</text>
</comment>
<proteinExistence type="predicted"/>
<dbReference type="PANTHER" id="PTHR33204">
    <property type="entry name" value="TRANSCRIPTIONAL REGULATOR, MARR FAMILY"/>
    <property type="match status" value="1"/>
</dbReference>
<dbReference type="Pfam" id="PF01638">
    <property type="entry name" value="HxlR"/>
    <property type="match status" value="1"/>
</dbReference>
<keyword evidence="1" id="KW-0805">Transcription regulation</keyword>
<reference evidence="5 6" key="1">
    <citation type="submission" date="2018-11" db="EMBL/GenBank/DDBJ databases">
        <title>Sequencing the genomes of 1000 actinobacteria strains.</title>
        <authorList>
            <person name="Klenk H.-P."/>
        </authorList>
    </citation>
    <scope>NUCLEOTIDE SEQUENCE [LARGE SCALE GENOMIC DNA]</scope>
    <source>
        <strain evidence="5 6">DSM 44348</strain>
    </source>
</reference>
<evidence type="ECO:0000256" key="2">
    <source>
        <dbReference type="ARBA" id="ARBA00023125"/>
    </source>
</evidence>
<evidence type="ECO:0000313" key="5">
    <source>
        <dbReference type="EMBL" id="ROS42969.1"/>
    </source>
</evidence>